<name>A0ACB6Q994_9PLEO</name>
<feature type="non-terminal residue" evidence="1">
    <location>
        <position position="1"/>
    </location>
</feature>
<reference evidence="1" key="1">
    <citation type="journal article" date="2020" name="Stud. Mycol.">
        <title>101 Dothideomycetes genomes: a test case for predicting lifestyles and emergence of pathogens.</title>
        <authorList>
            <person name="Haridas S."/>
            <person name="Albert R."/>
            <person name="Binder M."/>
            <person name="Bloem J."/>
            <person name="Labutti K."/>
            <person name="Salamov A."/>
            <person name="Andreopoulos B."/>
            <person name="Baker S."/>
            <person name="Barry K."/>
            <person name="Bills G."/>
            <person name="Bluhm B."/>
            <person name="Cannon C."/>
            <person name="Castanera R."/>
            <person name="Culley D."/>
            <person name="Daum C."/>
            <person name="Ezra D."/>
            <person name="Gonzalez J."/>
            <person name="Henrissat B."/>
            <person name="Kuo A."/>
            <person name="Liang C."/>
            <person name="Lipzen A."/>
            <person name="Lutzoni F."/>
            <person name="Magnuson J."/>
            <person name="Mondo S."/>
            <person name="Nolan M."/>
            <person name="Ohm R."/>
            <person name="Pangilinan J."/>
            <person name="Park H.-J."/>
            <person name="Ramirez L."/>
            <person name="Alfaro M."/>
            <person name="Sun H."/>
            <person name="Tritt A."/>
            <person name="Yoshinaga Y."/>
            <person name="Zwiers L.-H."/>
            <person name="Turgeon B."/>
            <person name="Goodwin S."/>
            <person name="Spatafora J."/>
            <person name="Crous P."/>
            <person name="Grigoriev I."/>
        </authorList>
    </citation>
    <scope>NUCLEOTIDE SEQUENCE</scope>
    <source>
        <strain evidence="1">ATCC 200398</strain>
    </source>
</reference>
<comment type="caution">
    <text evidence="1">The sequence shown here is derived from an EMBL/GenBank/DDBJ whole genome shotgun (WGS) entry which is preliminary data.</text>
</comment>
<evidence type="ECO:0000313" key="2">
    <source>
        <dbReference type="Proteomes" id="UP000799755"/>
    </source>
</evidence>
<gene>
    <name evidence="1" type="ORF">BDR25DRAFT_245694</name>
</gene>
<keyword evidence="2" id="KW-1185">Reference proteome</keyword>
<dbReference type="EMBL" id="MU003550">
    <property type="protein sequence ID" value="KAF2463486.1"/>
    <property type="molecule type" value="Genomic_DNA"/>
</dbReference>
<accession>A0ACB6Q994</accession>
<dbReference type="Proteomes" id="UP000799755">
    <property type="component" value="Unassembled WGS sequence"/>
</dbReference>
<sequence>QTQYEGEHTFTKPHAKKFEQLSGTTANLTQTASNTLNPQGVTSAEKTWYGQSIQEGGMGKDDFFHGTGKCRR</sequence>
<organism evidence="1 2">
    <name type="scientific">Lindgomyces ingoldianus</name>
    <dbReference type="NCBI Taxonomy" id="673940"/>
    <lineage>
        <taxon>Eukaryota</taxon>
        <taxon>Fungi</taxon>
        <taxon>Dikarya</taxon>
        <taxon>Ascomycota</taxon>
        <taxon>Pezizomycotina</taxon>
        <taxon>Dothideomycetes</taxon>
        <taxon>Pleosporomycetidae</taxon>
        <taxon>Pleosporales</taxon>
        <taxon>Lindgomycetaceae</taxon>
        <taxon>Lindgomyces</taxon>
    </lineage>
</organism>
<evidence type="ECO:0000313" key="1">
    <source>
        <dbReference type="EMBL" id="KAF2463486.1"/>
    </source>
</evidence>
<proteinExistence type="predicted"/>
<protein>
    <submittedName>
        <fullName evidence="1">Uncharacterized protein</fullName>
    </submittedName>
</protein>